<keyword evidence="5 7" id="KW-0472">Membrane</keyword>
<accession>A0AAV2PNF0</accession>
<keyword evidence="4 7" id="KW-1133">Transmembrane helix</keyword>
<feature type="transmembrane region" description="Helical" evidence="7">
    <location>
        <begin position="511"/>
        <end position="530"/>
    </location>
</feature>
<dbReference type="Pfam" id="PF05978">
    <property type="entry name" value="UNC-93"/>
    <property type="match status" value="1"/>
</dbReference>
<dbReference type="GO" id="GO:0043266">
    <property type="term" value="P:regulation of potassium ion transport"/>
    <property type="evidence" value="ECO:0007669"/>
    <property type="project" value="TreeGrafter"/>
</dbReference>
<evidence type="ECO:0000256" key="7">
    <source>
        <dbReference type="SAM" id="Phobius"/>
    </source>
</evidence>
<feature type="transmembrane region" description="Helical" evidence="7">
    <location>
        <begin position="575"/>
        <end position="592"/>
    </location>
</feature>
<keyword evidence="9" id="KW-1185">Reference proteome</keyword>
<dbReference type="PANTHER" id="PTHR19444">
    <property type="entry name" value="UNC-93 RELATED"/>
    <property type="match status" value="1"/>
</dbReference>
<sequence>MAVALCFLPLWHCVNTPHRRPGCLTQANISSNSVVNNVLLRQLYKSSSEISAKPQSAAAVFFYVRCFPSIVPCIVNELLLTQNFQHSLKFSWKKSITVDNKEVHTNYNMENSKKDSRQEFFVSMKDATEEEIHPKEKEAKESSPKKTLTLDEEMEKKSMTKNVIMICIAFCFLFGSLSNLTKLQSSINKSAGNVGLSAIYISLVLSCSFLPSWLISKLKAKTAITICMIGYLPYFAAQLHPELYTLIPAAMIMGLAAGPAWAAQGTYFTNMAKCMAALTGEDSQVILSRFFGMFFLFFRLTGASVNMLSSVVFSRGIEDKVIDETALLSCGANFCPTATHDSDISQGNSTTNSNLERPPATQIYMMVGIGLSCGVLSSLIMWFFVDPISKFGGDTTASTKPRKSNLQLIVNTFNQMRHPYQILIIPLTMWTGIAQGFFGSDITLAYVTCAVGIHMVGYVVVCFGVCDAFASALFSRLISIVGRVPIFTLGGGINLAVVLYLQYLQPHPNEAYIFFIIAGLWGLCDAVWHAQVNTMYGNIFPKEAEAAFSNYRLWQALGYVTTYVCSGFLCINVKIYVIMAFLILGMIGYYIIEIMERRGGPKKDVNGHVIPVDKLLCRKQ</sequence>
<feature type="compositionally biased region" description="Basic and acidic residues" evidence="6">
    <location>
        <begin position="130"/>
        <end position="144"/>
    </location>
</feature>
<evidence type="ECO:0000256" key="4">
    <source>
        <dbReference type="ARBA" id="ARBA00022989"/>
    </source>
</evidence>
<feature type="transmembrane region" description="Helical" evidence="7">
    <location>
        <begin position="551"/>
        <end position="569"/>
    </location>
</feature>
<evidence type="ECO:0000256" key="6">
    <source>
        <dbReference type="SAM" id="MobiDB-lite"/>
    </source>
</evidence>
<dbReference type="InterPro" id="IPR036259">
    <property type="entry name" value="MFS_trans_sf"/>
</dbReference>
<proteinExistence type="inferred from homology"/>
<dbReference type="SUPFAM" id="SSF103473">
    <property type="entry name" value="MFS general substrate transporter"/>
    <property type="match status" value="2"/>
</dbReference>
<evidence type="ECO:0000256" key="2">
    <source>
        <dbReference type="ARBA" id="ARBA00009172"/>
    </source>
</evidence>
<feature type="transmembrane region" description="Helical" evidence="7">
    <location>
        <begin position="246"/>
        <end position="269"/>
    </location>
</feature>
<feature type="transmembrane region" description="Helical" evidence="7">
    <location>
        <begin position="444"/>
        <end position="474"/>
    </location>
</feature>
<comment type="subcellular location">
    <subcellularLocation>
        <location evidence="1">Membrane</location>
        <topology evidence="1">Multi-pass membrane protein</topology>
    </subcellularLocation>
</comment>
<comment type="similarity">
    <text evidence="2">Belongs to the unc-93 family.</text>
</comment>
<evidence type="ECO:0000313" key="9">
    <source>
        <dbReference type="Proteomes" id="UP001497623"/>
    </source>
</evidence>
<dbReference type="GO" id="GO:0005886">
    <property type="term" value="C:plasma membrane"/>
    <property type="evidence" value="ECO:0007669"/>
    <property type="project" value="TreeGrafter"/>
</dbReference>
<evidence type="ECO:0000256" key="3">
    <source>
        <dbReference type="ARBA" id="ARBA00022692"/>
    </source>
</evidence>
<dbReference type="Gene3D" id="1.20.1250.20">
    <property type="entry name" value="MFS general substrate transporter like domains"/>
    <property type="match status" value="2"/>
</dbReference>
<evidence type="ECO:0000256" key="5">
    <source>
        <dbReference type="ARBA" id="ARBA00023136"/>
    </source>
</evidence>
<feature type="region of interest" description="Disordered" evidence="6">
    <location>
        <begin position="130"/>
        <end position="149"/>
    </location>
</feature>
<dbReference type="EMBL" id="CAXKWB010000703">
    <property type="protein sequence ID" value="CAL4061964.1"/>
    <property type="molecule type" value="Genomic_DNA"/>
</dbReference>
<evidence type="ECO:0008006" key="10">
    <source>
        <dbReference type="Google" id="ProtNLM"/>
    </source>
</evidence>
<feature type="transmembrane region" description="Helical" evidence="7">
    <location>
        <begin position="290"/>
        <end position="313"/>
    </location>
</feature>
<dbReference type="PANTHER" id="PTHR19444:SF13">
    <property type="entry name" value="PROTEIN UNC-93 HOMOLOG A"/>
    <property type="match status" value="1"/>
</dbReference>
<feature type="transmembrane region" description="Helical" evidence="7">
    <location>
        <begin position="486"/>
        <end position="505"/>
    </location>
</feature>
<name>A0AAV2PNF0_MEGNR</name>
<comment type="caution">
    <text evidence="8">The sequence shown here is derived from an EMBL/GenBank/DDBJ whole genome shotgun (WGS) entry which is preliminary data.</text>
</comment>
<dbReference type="InterPro" id="IPR051951">
    <property type="entry name" value="UNC-93_regulatory"/>
</dbReference>
<feature type="transmembrane region" description="Helical" evidence="7">
    <location>
        <begin position="193"/>
        <end position="215"/>
    </location>
</feature>
<reference evidence="8 9" key="1">
    <citation type="submission" date="2024-05" db="EMBL/GenBank/DDBJ databases">
        <authorList>
            <person name="Wallberg A."/>
        </authorList>
    </citation>
    <scope>NUCLEOTIDE SEQUENCE [LARGE SCALE GENOMIC DNA]</scope>
</reference>
<feature type="transmembrane region" description="Helical" evidence="7">
    <location>
        <begin position="363"/>
        <end position="385"/>
    </location>
</feature>
<dbReference type="Proteomes" id="UP001497623">
    <property type="component" value="Unassembled WGS sequence"/>
</dbReference>
<dbReference type="InterPro" id="IPR010291">
    <property type="entry name" value="Ion_channel_UNC-93"/>
</dbReference>
<dbReference type="GO" id="GO:0006937">
    <property type="term" value="P:regulation of muscle contraction"/>
    <property type="evidence" value="ECO:0007669"/>
    <property type="project" value="TreeGrafter"/>
</dbReference>
<evidence type="ECO:0000313" key="8">
    <source>
        <dbReference type="EMBL" id="CAL4061964.1"/>
    </source>
</evidence>
<protein>
    <recommendedName>
        <fullName evidence="10">UNC93-like protein</fullName>
    </recommendedName>
</protein>
<dbReference type="GO" id="GO:0015459">
    <property type="term" value="F:potassium channel regulator activity"/>
    <property type="evidence" value="ECO:0007669"/>
    <property type="project" value="TreeGrafter"/>
</dbReference>
<organism evidence="8 9">
    <name type="scientific">Meganyctiphanes norvegica</name>
    <name type="common">Northern krill</name>
    <name type="synonym">Thysanopoda norvegica</name>
    <dbReference type="NCBI Taxonomy" id="48144"/>
    <lineage>
        <taxon>Eukaryota</taxon>
        <taxon>Metazoa</taxon>
        <taxon>Ecdysozoa</taxon>
        <taxon>Arthropoda</taxon>
        <taxon>Crustacea</taxon>
        <taxon>Multicrustacea</taxon>
        <taxon>Malacostraca</taxon>
        <taxon>Eumalacostraca</taxon>
        <taxon>Eucarida</taxon>
        <taxon>Euphausiacea</taxon>
        <taxon>Euphausiidae</taxon>
        <taxon>Meganyctiphanes</taxon>
    </lineage>
</organism>
<keyword evidence="3 7" id="KW-0812">Transmembrane</keyword>
<gene>
    <name evidence="8" type="ORF">MNOR_LOCUS2333</name>
</gene>
<dbReference type="GO" id="GO:0055120">
    <property type="term" value="C:striated muscle dense body"/>
    <property type="evidence" value="ECO:0007669"/>
    <property type="project" value="TreeGrafter"/>
</dbReference>
<feature type="transmembrane region" description="Helical" evidence="7">
    <location>
        <begin position="163"/>
        <end position="181"/>
    </location>
</feature>
<evidence type="ECO:0000256" key="1">
    <source>
        <dbReference type="ARBA" id="ARBA00004141"/>
    </source>
</evidence>
<feature type="transmembrane region" description="Helical" evidence="7">
    <location>
        <begin position="420"/>
        <end position="438"/>
    </location>
</feature>
<dbReference type="AlphaFoldDB" id="A0AAV2PNF0"/>